<proteinExistence type="inferred from homology"/>
<keyword evidence="9" id="KW-0133">Cell shape</keyword>
<comment type="pathway">
    <text evidence="2">Cell wall biogenesis; peptidoglycan biosynthesis.</text>
</comment>
<name>A0A6A8A5Q1_9HYPH</name>
<keyword evidence="7 14" id="KW-0732">Signal</keyword>
<comment type="caution">
    <text evidence="16">The sequence shown here is derived from an EMBL/GenBank/DDBJ whole genome shotgun (WGS) entry which is preliminary data.</text>
</comment>
<dbReference type="Gene3D" id="3.40.710.10">
    <property type="entry name" value="DD-peptidase/beta-lactamase superfamily"/>
    <property type="match status" value="1"/>
</dbReference>
<dbReference type="InterPro" id="IPR015956">
    <property type="entry name" value="Peniciliin-bd_prot_C_sf"/>
</dbReference>
<dbReference type="GO" id="GO:0009002">
    <property type="term" value="F:serine-type D-Ala-D-Ala carboxypeptidase activity"/>
    <property type="evidence" value="ECO:0007669"/>
    <property type="project" value="UniProtKB-EC"/>
</dbReference>
<dbReference type="GO" id="GO:0009252">
    <property type="term" value="P:peptidoglycan biosynthetic process"/>
    <property type="evidence" value="ECO:0007669"/>
    <property type="project" value="UniProtKB-UniPathway"/>
</dbReference>
<protein>
    <recommendedName>
        <fullName evidence="4">serine-type D-Ala-D-Ala carboxypeptidase</fullName>
        <ecNumber evidence="4">3.4.16.4</ecNumber>
    </recommendedName>
</protein>
<evidence type="ECO:0000256" key="12">
    <source>
        <dbReference type="ARBA" id="ARBA00034000"/>
    </source>
</evidence>
<keyword evidence="6" id="KW-0645">Protease</keyword>
<feature type="chain" id="PRO_5025694614" description="serine-type D-Ala-D-Ala carboxypeptidase" evidence="14">
    <location>
        <begin position="17"/>
        <end position="383"/>
    </location>
</feature>
<comment type="catalytic activity">
    <reaction evidence="12">
        <text>Preferential cleavage: (Ac)2-L-Lys-D-Ala-|-D-Ala. Also transpeptidation of peptidyl-alanyl moieties that are N-acyl substituents of D-alanine.</text>
        <dbReference type="EC" id="3.4.16.4"/>
    </reaction>
</comment>
<dbReference type="GO" id="GO:0071555">
    <property type="term" value="P:cell wall organization"/>
    <property type="evidence" value="ECO:0007669"/>
    <property type="project" value="UniProtKB-KW"/>
</dbReference>
<dbReference type="InterPro" id="IPR012907">
    <property type="entry name" value="Peptidase_S11_C"/>
</dbReference>
<evidence type="ECO:0000256" key="9">
    <source>
        <dbReference type="ARBA" id="ARBA00022960"/>
    </source>
</evidence>
<dbReference type="EC" id="3.4.16.4" evidence="4"/>
<dbReference type="InterPro" id="IPR001967">
    <property type="entry name" value="Peptidase_S11_N"/>
</dbReference>
<evidence type="ECO:0000256" key="7">
    <source>
        <dbReference type="ARBA" id="ARBA00022729"/>
    </source>
</evidence>
<dbReference type="PANTHER" id="PTHR21581:SF6">
    <property type="entry name" value="TRAFFICKING PROTEIN PARTICLE COMPLEX SUBUNIT 12"/>
    <property type="match status" value="1"/>
</dbReference>
<evidence type="ECO:0000313" key="17">
    <source>
        <dbReference type="Proteomes" id="UP000435138"/>
    </source>
</evidence>
<dbReference type="Pfam" id="PF07943">
    <property type="entry name" value="PBP5_C"/>
    <property type="match status" value="1"/>
</dbReference>
<keyword evidence="17" id="KW-1185">Reference proteome</keyword>
<dbReference type="AlphaFoldDB" id="A0A6A8A5Q1"/>
<evidence type="ECO:0000313" key="16">
    <source>
        <dbReference type="EMBL" id="MQY44596.1"/>
    </source>
</evidence>
<evidence type="ECO:0000259" key="15">
    <source>
        <dbReference type="SMART" id="SM00936"/>
    </source>
</evidence>
<evidence type="ECO:0000256" key="3">
    <source>
        <dbReference type="ARBA" id="ARBA00007164"/>
    </source>
</evidence>
<dbReference type="EMBL" id="WIXI01000022">
    <property type="protein sequence ID" value="MQY44596.1"/>
    <property type="molecule type" value="Genomic_DNA"/>
</dbReference>
<comment type="function">
    <text evidence="1">Removes C-terminal D-alanyl residues from sugar-peptide cell wall precursors.</text>
</comment>
<dbReference type="SUPFAM" id="SSF56601">
    <property type="entry name" value="beta-lactamase/transpeptidase-like"/>
    <property type="match status" value="1"/>
</dbReference>
<dbReference type="PRINTS" id="PR00725">
    <property type="entry name" value="DADACBPTASE1"/>
</dbReference>
<dbReference type="InterPro" id="IPR012338">
    <property type="entry name" value="Beta-lactam/transpept-like"/>
</dbReference>
<reference evidence="16 17" key="1">
    <citation type="submission" date="2019-11" db="EMBL/GenBank/DDBJ databases">
        <title>Genome analysis of Rhizobacterium cereale a novel genus and species isolated from maize roots in North Spain.</title>
        <authorList>
            <person name="Menendez E."/>
            <person name="Flores-Felix J.D."/>
            <person name="Ramirez-Bahena M.-H."/>
            <person name="Igual J.M."/>
            <person name="Garcia-Fraile P."/>
            <person name="Peix A."/>
            <person name="Velazquez E."/>
        </authorList>
    </citation>
    <scope>NUCLEOTIDE SEQUENCE [LARGE SCALE GENOMIC DNA]</scope>
    <source>
        <strain evidence="16 17">RZME27</strain>
    </source>
</reference>
<dbReference type="InterPro" id="IPR018044">
    <property type="entry name" value="Peptidase_S11"/>
</dbReference>
<evidence type="ECO:0000256" key="11">
    <source>
        <dbReference type="ARBA" id="ARBA00023316"/>
    </source>
</evidence>
<evidence type="ECO:0000256" key="5">
    <source>
        <dbReference type="ARBA" id="ARBA00022645"/>
    </source>
</evidence>
<dbReference type="GO" id="GO:0008360">
    <property type="term" value="P:regulation of cell shape"/>
    <property type="evidence" value="ECO:0007669"/>
    <property type="project" value="UniProtKB-KW"/>
</dbReference>
<keyword evidence="10" id="KW-0573">Peptidoglycan synthesis</keyword>
<evidence type="ECO:0000256" key="14">
    <source>
        <dbReference type="SAM" id="SignalP"/>
    </source>
</evidence>
<gene>
    <name evidence="16" type="ORF">GAO09_00710</name>
</gene>
<dbReference type="SUPFAM" id="SSF69189">
    <property type="entry name" value="Penicillin-binding protein associated domain"/>
    <property type="match status" value="1"/>
</dbReference>
<comment type="similarity">
    <text evidence="3 13">Belongs to the peptidase S11 family.</text>
</comment>
<evidence type="ECO:0000256" key="6">
    <source>
        <dbReference type="ARBA" id="ARBA00022670"/>
    </source>
</evidence>
<keyword evidence="11" id="KW-0961">Cell wall biogenesis/degradation</keyword>
<evidence type="ECO:0000256" key="10">
    <source>
        <dbReference type="ARBA" id="ARBA00022984"/>
    </source>
</evidence>
<feature type="domain" description="Peptidase S11 D-Ala-D-Ala carboxypeptidase A C-terminal" evidence="15">
    <location>
        <begin position="274"/>
        <end position="364"/>
    </location>
</feature>
<dbReference type="UniPathway" id="UPA00219"/>
<evidence type="ECO:0000256" key="8">
    <source>
        <dbReference type="ARBA" id="ARBA00022801"/>
    </source>
</evidence>
<evidence type="ECO:0000256" key="2">
    <source>
        <dbReference type="ARBA" id="ARBA00004752"/>
    </source>
</evidence>
<evidence type="ECO:0000256" key="13">
    <source>
        <dbReference type="RuleBase" id="RU004016"/>
    </source>
</evidence>
<keyword evidence="5 16" id="KW-0121">Carboxypeptidase</keyword>
<dbReference type="Gene3D" id="2.60.410.10">
    <property type="entry name" value="D-Ala-D-Ala carboxypeptidase, C-terminal domain"/>
    <property type="match status" value="1"/>
</dbReference>
<keyword evidence="8" id="KW-0378">Hydrolase</keyword>
<feature type="signal peptide" evidence="14">
    <location>
        <begin position="1"/>
        <end position="16"/>
    </location>
</feature>
<dbReference type="SMART" id="SM00936">
    <property type="entry name" value="PBP5_C"/>
    <property type="match status" value="1"/>
</dbReference>
<evidence type="ECO:0000256" key="4">
    <source>
        <dbReference type="ARBA" id="ARBA00012448"/>
    </source>
</evidence>
<accession>A0A6A8A5Q1</accession>
<dbReference type="GO" id="GO:0006508">
    <property type="term" value="P:proteolysis"/>
    <property type="evidence" value="ECO:0007669"/>
    <property type="project" value="UniProtKB-KW"/>
</dbReference>
<dbReference type="InterPro" id="IPR037167">
    <property type="entry name" value="Peptidase_S11_C_sf"/>
</dbReference>
<evidence type="ECO:0000256" key="1">
    <source>
        <dbReference type="ARBA" id="ARBA00003217"/>
    </source>
</evidence>
<dbReference type="Proteomes" id="UP000435138">
    <property type="component" value="Unassembled WGS sequence"/>
</dbReference>
<dbReference type="PANTHER" id="PTHR21581">
    <property type="entry name" value="D-ALANYL-D-ALANINE CARBOXYPEPTIDASE"/>
    <property type="match status" value="1"/>
</dbReference>
<organism evidence="16 17">
    <name type="scientific">Endobacterium cereale</name>
    <dbReference type="NCBI Taxonomy" id="2663029"/>
    <lineage>
        <taxon>Bacteria</taxon>
        <taxon>Pseudomonadati</taxon>
        <taxon>Pseudomonadota</taxon>
        <taxon>Alphaproteobacteria</taxon>
        <taxon>Hyphomicrobiales</taxon>
        <taxon>Rhizobiaceae</taxon>
        <taxon>Endobacterium</taxon>
    </lineage>
</organism>
<sequence>MLALLTFCVGASSAHAAGPGDAAPIFATKARQVYMVEAKSGTVLLADNENQAFPPASLAKLMTMDLVFDALKKGEITPDTTYRVSENSWRKGGAPSGTATMFAALKSEIRVEDLIKGVVIQNANDACMILAEGMAGSDALFASRLTDRAKDLGLSRSLFGNSTGMPDAESRTTARDMVELARHIQTAYPEYYGLYAQPDFTWNKIFQRNKNPLLGLNIGVDGLGAGFAEGSGFAIVVSVERNGTRLFLAMGGLSSDKERAEEAKRVLEWGLTSFENKVVFTDGEPVGQASVYGGDQGRVDLVAKGPVELYVPTNNPERLSARIVYRWPLRAPVVEGQDVGTLKIYSGERLLRDVPLYTAGAVGTGSLVSQASDALMEMMFFWL</sequence>
<dbReference type="Pfam" id="PF00768">
    <property type="entry name" value="Peptidase_S11"/>
    <property type="match status" value="1"/>
</dbReference>